<proteinExistence type="predicted"/>
<dbReference type="CDD" id="cd00165">
    <property type="entry name" value="S4"/>
    <property type="match status" value="1"/>
</dbReference>
<gene>
    <name evidence="3" type="ORF">I0Q91_11070</name>
</gene>
<accession>A0A931AX20</accession>
<feature type="domain" description="RNA-binding S4" evidence="2">
    <location>
        <begin position="186"/>
        <end position="248"/>
    </location>
</feature>
<dbReference type="Pfam" id="PF17774">
    <property type="entry name" value="YlmH_RBD"/>
    <property type="match status" value="1"/>
</dbReference>
<dbReference type="Pfam" id="PF01479">
    <property type="entry name" value="S4"/>
    <property type="match status" value="1"/>
</dbReference>
<dbReference type="InterPro" id="IPR040591">
    <property type="entry name" value="RqcP2_RBD"/>
</dbReference>
<dbReference type="InterPro" id="IPR017506">
    <property type="entry name" value="PSII_S4"/>
</dbReference>
<dbReference type="NCBIfam" id="TIGR03069">
    <property type="entry name" value="PS_II_S4"/>
    <property type="match status" value="1"/>
</dbReference>
<dbReference type="InterPro" id="IPR036986">
    <property type="entry name" value="S4_RNA-bd_sf"/>
</dbReference>
<dbReference type="Gene3D" id="3.10.290.10">
    <property type="entry name" value="RNA-binding S4 domain"/>
    <property type="match status" value="1"/>
</dbReference>
<dbReference type="PROSITE" id="PS50889">
    <property type="entry name" value="S4"/>
    <property type="match status" value="1"/>
</dbReference>
<reference evidence="3" key="1">
    <citation type="submission" date="2020-11" db="EMBL/GenBank/DDBJ databases">
        <title>Halonatronomonas betainensis gen. nov., sp. nov. a novel haloalkaliphilic representative of the family Halanaerobiacae capable of betaine degradation.</title>
        <authorList>
            <person name="Boltyanskaya Y."/>
            <person name="Kevbrin V."/>
            <person name="Detkova E."/>
            <person name="Grouzdev D.S."/>
            <person name="Koziaeva V."/>
            <person name="Zhilina T."/>
        </authorList>
    </citation>
    <scope>NUCLEOTIDE SEQUENCE</scope>
    <source>
        <strain evidence="3">Z-7014</strain>
    </source>
</reference>
<protein>
    <submittedName>
        <fullName evidence="3">Photosystem II S4 domain protein</fullName>
    </submittedName>
</protein>
<organism evidence="3 4">
    <name type="scientific">Halonatronomonas betaini</name>
    <dbReference type="NCBI Taxonomy" id="2778430"/>
    <lineage>
        <taxon>Bacteria</taxon>
        <taxon>Bacillati</taxon>
        <taxon>Bacillota</taxon>
        <taxon>Clostridia</taxon>
        <taxon>Halanaerobiales</taxon>
        <taxon>Halarsenatibacteraceae</taxon>
        <taxon>Halonatronomonas</taxon>
    </lineage>
</organism>
<dbReference type="Gene3D" id="3.30.70.330">
    <property type="match status" value="1"/>
</dbReference>
<dbReference type="Gene3D" id="3.30.1370.160">
    <property type="match status" value="1"/>
</dbReference>
<sequence length="262" mass="29893">MAYSDDILSFLSDQEDRDLGERILDKIDLVKERNQQIATKFLNPHQQKIAKKILEQISEINFKIDGGYSKAERKRILIFPDYLFPDHQTVPLAFYQIEGNFDFVNLSHRDFLGAIMGLGVQRDYVGDIIIFDDFAQVIVGSEITDEIELNLTSVNEVPIKTSKIERDDIKFKPENHKEILATVASMRLDAIISAGFGESRSRSSQYITSGKIKLNWKEVDDVSADVEVGDMISFKGRGRLHVAEKRGKSNRGRIKLKLERIT</sequence>
<evidence type="ECO:0000256" key="1">
    <source>
        <dbReference type="PROSITE-ProRule" id="PRU00182"/>
    </source>
</evidence>
<dbReference type="SMART" id="SM00363">
    <property type="entry name" value="S4"/>
    <property type="match status" value="1"/>
</dbReference>
<dbReference type="PANTHER" id="PTHR13633">
    <property type="entry name" value="MITOCHONDRIAL TRANSCRIPTION RESCUE FACTOR 1"/>
    <property type="match status" value="1"/>
</dbReference>
<keyword evidence="4" id="KW-1185">Reference proteome</keyword>
<dbReference type="GO" id="GO:0003723">
    <property type="term" value="F:RNA binding"/>
    <property type="evidence" value="ECO:0007669"/>
    <property type="project" value="UniProtKB-KW"/>
</dbReference>
<evidence type="ECO:0000313" key="4">
    <source>
        <dbReference type="Proteomes" id="UP000621436"/>
    </source>
</evidence>
<evidence type="ECO:0000313" key="3">
    <source>
        <dbReference type="EMBL" id="MBF8437626.1"/>
    </source>
</evidence>
<dbReference type="InterPro" id="IPR002942">
    <property type="entry name" value="S4_RNA-bd"/>
</dbReference>
<evidence type="ECO:0000259" key="2">
    <source>
        <dbReference type="SMART" id="SM00363"/>
    </source>
</evidence>
<dbReference type="InterPro" id="IPR012677">
    <property type="entry name" value="Nucleotide-bd_a/b_plait_sf"/>
</dbReference>
<dbReference type="SUPFAM" id="SSF55174">
    <property type="entry name" value="Alpha-L RNA-binding motif"/>
    <property type="match status" value="1"/>
</dbReference>
<dbReference type="PANTHER" id="PTHR13633:SF3">
    <property type="entry name" value="MITOCHONDRIAL TRANSCRIPTION RESCUE FACTOR 1"/>
    <property type="match status" value="1"/>
</dbReference>
<comment type="caution">
    <text evidence="3">The sequence shown here is derived from an EMBL/GenBank/DDBJ whole genome shotgun (WGS) entry which is preliminary data.</text>
</comment>
<dbReference type="AlphaFoldDB" id="A0A931AX20"/>
<dbReference type="EMBL" id="JADPIE010000006">
    <property type="protein sequence ID" value="MBF8437626.1"/>
    <property type="molecule type" value="Genomic_DNA"/>
</dbReference>
<name>A0A931AX20_9FIRM</name>
<keyword evidence="1" id="KW-0694">RNA-binding</keyword>
<dbReference type="Proteomes" id="UP000621436">
    <property type="component" value="Unassembled WGS sequence"/>
</dbReference>
<dbReference type="RefSeq" id="WP_270454623.1">
    <property type="nucleotide sequence ID" value="NZ_JADPIE010000006.1"/>
</dbReference>